<dbReference type="Pfam" id="PF12796">
    <property type="entry name" value="Ank_2"/>
    <property type="match status" value="2"/>
</dbReference>
<gene>
    <name evidence="3" type="ORF">BKA59DRAFT_444431</name>
</gene>
<proteinExistence type="predicted"/>
<organism evidence="3 4">
    <name type="scientific">Fusarium tricinctum</name>
    <dbReference type="NCBI Taxonomy" id="61284"/>
    <lineage>
        <taxon>Eukaryota</taxon>
        <taxon>Fungi</taxon>
        <taxon>Dikarya</taxon>
        <taxon>Ascomycota</taxon>
        <taxon>Pezizomycotina</taxon>
        <taxon>Sordariomycetes</taxon>
        <taxon>Hypocreomycetidae</taxon>
        <taxon>Hypocreales</taxon>
        <taxon>Nectriaceae</taxon>
        <taxon>Fusarium</taxon>
        <taxon>Fusarium tricinctum species complex</taxon>
    </lineage>
</organism>
<reference evidence="3" key="1">
    <citation type="journal article" date="2021" name="Nat. Commun.">
        <title>Genetic determinants of endophytism in the Arabidopsis root mycobiome.</title>
        <authorList>
            <person name="Mesny F."/>
            <person name="Miyauchi S."/>
            <person name="Thiergart T."/>
            <person name="Pickel B."/>
            <person name="Atanasova L."/>
            <person name="Karlsson M."/>
            <person name="Huettel B."/>
            <person name="Barry K.W."/>
            <person name="Haridas S."/>
            <person name="Chen C."/>
            <person name="Bauer D."/>
            <person name="Andreopoulos W."/>
            <person name="Pangilinan J."/>
            <person name="LaButti K."/>
            <person name="Riley R."/>
            <person name="Lipzen A."/>
            <person name="Clum A."/>
            <person name="Drula E."/>
            <person name="Henrissat B."/>
            <person name="Kohler A."/>
            <person name="Grigoriev I.V."/>
            <person name="Martin F.M."/>
            <person name="Hacquard S."/>
        </authorList>
    </citation>
    <scope>NUCLEOTIDE SEQUENCE</scope>
    <source>
        <strain evidence="3">MPI-SDFR-AT-0068</strain>
    </source>
</reference>
<dbReference type="PANTHER" id="PTHR24148:SF78">
    <property type="entry name" value="HETEROKARYON INCOMPATIBILITY DOMAIN-CONTAINING PROTEIN"/>
    <property type="match status" value="1"/>
</dbReference>
<comment type="caution">
    <text evidence="3">The sequence shown here is derived from an EMBL/GenBank/DDBJ whole genome shotgun (WGS) entry which is preliminary data.</text>
</comment>
<dbReference type="InterPro" id="IPR036770">
    <property type="entry name" value="Ankyrin_rpt-contain_sf"/>
</dbReference>
<evidence type="ECO:0000313" key="4">
    <source>
        <dbReference type="Proteomes" id="UP000813427"/>
    </source>
</evidence>
<feature type="repeat" description="ANK" evidence="1">
    <location>
        <begin position="623"/>
        <end position="647"/>
    </location>
</feature>
<evidence type="ECO:0000259" key="2">
    <source>
        <dbReference type="Pfam" id="PF06985"/>
    </source>
</evidence>
<dbReference type="InterPro" id="IPR002110">
    <property type="entry name" value="Ankyrin_rpt"/>
</dbReference>
<dbReference type="Proteomes" id="UP000813427">
    <property type="component" value="Unassembled WGS sequence"/>
</dbReference>
<feature type="repeat" description="ANK" evidence="1">
    <location>
        <begin position="589"/>
        <end position="613"/>
    </location>
</feature>
<dbReference type="Pfam" id="PF06985">
    <property type="entry name" value="HET"/>
    <property type="match status" value="1"/>
</dbReference>
<protein>
    <recommendedName>
        <fullName evidence="2">Heterokaryon incompatibility domain-containing protein</fullName>
    </recommendedName>
</protein>
<dbReference type="OrthoDB" id="194358at2759"/>
<dbReference type="InterPro" id="IPR010730">
    <property type="entry name" value="HET"/>
</dbReference>
<name>A0A8K0W718_9HYPO</name>
<dbReference type="Gene3D" id="1.25.40.20">
    <property type="entry name" value="Ankyrin repeat-containing domain"/>
    <property type="match status" value="1"/>
</dbReference>
<feature type="repeat" description="ANK" evidence="1">
    <location>
        <begin position="663"/>
        <end position="696"/>
    </location>
</feature>
<dbReference type="SMART" id="SM00248">
    <property type="entry name" value="ANK"/>
    <property type="match status" value="5"/>
</dbReference>
<evidence type="ECO:0000256" key="1">
    <source>
        <dbReference type="PROSITE-ProRule" id="PRU00023"/>
    </source>
</evidence>
<evidence type="ECO:0000313" key="3">
    <source>
        <dbReference type="EMBL" id="KAH7235451.1"/>
    </source>
</evidence>
<accession>A0A8K0W718</accession>
<keyword evidence="4" id="KW-1185">Reference proteome</keyword>
<dbReference type="EMBL" id="JAGPXF010000007">
    <property type="protein sequence ID" value="KAH7235451.1"/>
    <property type="molecule type" value="Genomic_DNA"/>
</dbReference>
<sequence length="758" mass="85142">MSTYQYTQLPAGRIRILRLQPHQDKQSAIQCQLSDLELRDSEGLCLYEALSYVWGSPNKPHSIEIEGCSLSVGANLYAALLRLRHTSLERILWVDAICIDQTNITEKEQQIQLMAEIYAKARSVIIWLGEATAAGSEEALEEIRVAAANASNGVEISMPEEEPILEILKLPWFKRVWVLQEVAAARHVLVKFGRVEIDGYAFCTGLDALELSYHGDLDLQLLIRSVLYLIRGAVFRPRQIAEKSVRFSLGICPLSELVEMYRNRQATERHDKVYALFGMCSDDLDDAGLLVDYKIPWNRLLQKLVNYILPHCLSVSTWNDSQVAVIVTLVHVLGKVSSVKTQEESQNVTIDWKTPHIKDHYPSSWSIKASSKSAEVGDIVCLFDGCSRPTIIRPCGLNWVIVFISITPAIKPAELPSLFYDRWNWADLLESLGKPSDKFELIWDLDMQQDQRNGPPSYLDIATVIFGLNFSLSSVYFKESIHALESILMQWQVYKATQEVQDLMVKNELEIDHIIDTLLGIYGGWLPLKWAIDSGDMVVAGLLLHCADPNSEIGYDLTPLEWASQNGYDLVVKLLLDTGKVAPDSQNEQGETPLLLAARWGYDKVVEKLLDTGNVDPDTGDNSGETPLLVAVFSNHAAVVKLLLENGKASPNVKKEVTAHSWVGRTPLIYAAQNGCLEIVRLLLDSDGLDINFRDEHGGTSCEWAFVKGHKEIYNLIAERLDEESREDLERGQLELRRKIEEYPGEVRTSSVPHFGCV</sequence>
<dbReference type="AlphaFoldDB" id="A0A8K0W718"/>
<feature type="domain" description="Heterokaryon incompatibility" evidence="2">
    <location>
        <begin position="47"/>
        <end position="181"/>
    </location>
</feature>
<keyword evidence="1" id="KW-0040">ANK repeat</keyword>
<dbReference type="PROSITE" id="PS50297">
    <property type="entry name" value="ANK_REP_REGION"/>
    <property type="match status" value="3"/>
</dbReference>
<dbReference type="SUPFAM" id="SSF48403">
    <property type="entry name" value="Ankyrin repeat"/>
    <property type="match status" value="1"/>
</dbReference>
<dbReference type="PROSITE" id="PS50088">
    <property type="entry name" value="ANK_REPEAT"/>
    <property type="match status" value="3"/>
</dbReference>
<dbReference type="InterPro" id="IPR052895">
    <property type="entry name" value="HetReg/Transcr_Mod"/>
</dbReference>
<dbReference type="PANTHER" id="PTHR24148">
    <property type="entry name" value="ANKYRIN REPEAT DOMAIN-CONTAINING PROTEIN 39 HOMOLOG-RELATED"/>
    <property type="match status" value="1"/>
</dbReference>